<keyword evidence="2" id="KW-1185">Reference proteome</keyword>
<evidence type="ECO:0000313" key="2">
    <source>
        <dbReference type="Proteomes" id="UP001177260"/>
    </source>
</evidence>
<reference evidence="1 2" key="1">
    <citation type="journal article" date="2023" name="ACS Omega">
        <title>Identification of the Neoaspergillic Acid Biosynthesis Gene Cluster by Establishing an In Vitro CRISPR-Ribonucleoprotein Genetic System in Aspergillus melleus.</title>
        <authorList>
            <person name="Yuan B."/>
            <person name="Grau M.F."/>
            <person name="Murata R.M."/>
            <person name="Torok T."/>
            <person name="Venkateswaran K."/>
            <person name="Stajich J.E."/>
            <person name="Wang C.C.C."/>
        </authorList>
    </citation>
    <scope>NUCLEOTIDE SEQUENCE [LARGE SCALE GENOMIC DNA]</scope>
    <source>
        <strain evidence="1 2">IMV 1140</strain>
    </source>
</reference>
<evidence type="ECO:0000313" key="1">
    <source>
        <dbReference type="EMBL" id="KAK1142930.1"/>
    </source>
</evidence>
<dbReference type="EMBL" id="JAOPJF010000045">
    <property type="protein sequence ID" value="KAK1142930.1"/>
    <property type="molecule type" value="Genomic_DNA"/>
</dbReference>
<comment type="caution">
    <text evidence="1">The sequence shown here is derived from an EMBL/GenBank/DDBJ whole genome shotgun (WGS) entry which is preliminary data.</text>
</comment>
<accession>A0ACC3AYH6</accession>
<name>A0ACC3AYH6_9EURO</name>
<organism evidence="1 2">
    <name type="scientific">Aspergillus melleus</name>
    <dbReference type="NCBI Taxonomy" id="138277"/>
    <lineage>
        <taxon>Eukaryota</taxon>
        <taxon>Fungi</taxon>
        <taxon>Dikarya</taxon>
        <taxon>Ascomycota</taxon>
        <taxon>Pezizomycotina</taxon>
        <taxon>Eurotiomycetes</taxon>
        <taxon>Eurotiomycetidae</taxon>
        <taxon>Eurotiales</taxon>
        <taxon>Aspergillaceae</taxon>
        <taxon>Aspergillus</taxon>
        <taxon>Aspergillus subgen. Circumdati</taxon>
    </lineage>
</organism>
<proteinExistence type="predicted"/>
<sequence>MSTRYLTSRCSQRWRLAVPSSSRLLTSYTGPGTASLSRLEPHRVDLGQFPKKVKQLRDRLKRPLSYAEKVLYSHLDDSFDEQHITRGSSQLKLRPLRIACQDATAQMALIQFMSAGLESTAVPTTVHCDHLIVSRDGEAEDLPRALDAHREVYDFMESACRKYNMGFWRPGAGIIHQIVLENYAFPGGMIVGTDSHTPNSGGLGMVAIGVGGADAVDVMAGLPFEMTAPKLLGVRLTGSLSGWASPKDIINTVAGRITVKGGTGYIIEYFGPGAQTISATGMATVCNMGAETGATTSIFPYAPQMSDYLRANNRSDMAAAVESVSSGLSADQGVEYDQIIDIDLSTLEPCINGPFTPDLSTPLSKFGPAVRGSKWPEQLTAGLIGSCTNSSFEDMSKAANIAQQALNAGLKPAMPLLISPGSLQTRETLQEAGILQVFEDLGATMLPNACGPCCGSWDRADMAKGTKNSIITSYNRNFSGRLDSNPATNVFLASPEIVMGKVFSSDLSFNPTLDSLTSPSGEIFHFSPPIGKALPSSDYPKSDSAYQSPPQGDRSNLEIQIHPSSQRLQKLVPFVPWSGEDFENCLILIKTIGKCTTDHITPAGPWFRYRGHLENISNNTLIGAVNAETQKVNTVRNQLTDQDGDVPATARYYQSASIPWVVIADHNYGEGSSREHAALQPRYLGGVAIIAKSFARIHEANLKKQGMLALTFVDEGNYERIRASDRVSILGLKGLEPGRNLVLRVSPREGAVWETEVRHSCTEEQIRYFRAGSALNLISGSKGREC</sequence>
<protein>
    <submittedName>
        <fullName evidence="1">Uncharacterized protein</fullName>
    </submittedName>
</protein>
<gene>
    <name evidence="1" type="ORF">N8T08_007171</name>
</gene>
<dbReference type="Proteomes" id="UP001177260">
    <property type="component" value="Unassembled WGS sequence"/>
</dbReference>